<sequence length="502" mass="52616">MNTLLHAFEQKDEKSKLADSWLWRQMLMLLMLFLAFSPGNSTAQTVPAIDGNPIDWNSANFNLFAIKKYQGDAFGNGVVDNQFTEGSKDFFLANQLVWSISQTKAKNDIANGAAIIKDGILYFAGDRTSNNGDAQIGFWLYLNGTGPVTVSGNNIFSPPHVDGDVLVLADFTGGGRDATVTILQWDEDGVAPAGQTIVPNTNGHLRTTIGILTGTVAENNDGQYAIPTGWTFGQATYDYNMFFEGKVDLTALGVLNLCNTSFLLETRSSQSITASLDDFVGGGFSVTPPPLVLTGSAVCSASPNSGTITSSTSQLNASYQLYNSSNVAVGPAQPGTGLALTWNDVPVGNGYYVIGAGALPNCTSTSNLVNVTSIPPPTVTANDASVCIGLTVQLTASPAGGTWSGANVNASGLFNAAGLAAGTYNVTYSYTDPQTGCSNTDPATVTVKAPTSSTQSRTICSNQLPYTWDGQTFTAAGQKVKTGLLNQYGCDSTATYNLTVNP</sequence>
<reference evidence="1 2" key="1">
    <citation type="submission" date="2019-01" db="EMBL/GenBank/DDBJ databases">
        <title>Lacibacter sp. strain TTM-7.</title>
        <authorList>
            <person name="Chen W.-M."/>
        </authorList>
    </citation>
    <scope>NUCLEOTIDE SEQUENCE [LARGE SCALE GENOMIC DNA]</scope>
    <source>
        <strain evidence="1 2">TTM-7</strain>
    </source>
</reference>
<organism evidence="1 2">
    <name type="scientific">Lacibacter luteus</name>
    <dbReference type="NCBI Taxonomy" id="2508719"/>
    <lineage>
        <taxon>Bacteria</taxon>
        <taxon>Pseudomonadati</taxon>
        <taxon>Bacteroidota</taxon>
        <taxon>Chitinophagia</taxon>
        <taxon>Chitinophagales</taxon>
        <taxon>Chitinophagaceae</taxon>
        <taxon>Lacibacter</taxon>
    </lineage>
</organism>
<protein>
    <recommendedName>
        <fullName evidence="3">Ig-like domain-containing protein</fullName>
    </recommendedName>
</protein>
<dbReference type="Proteomes" id="UP000290204">
    <property type="component" value="Unassembled WGS sequence"/>
</dbReference>
<accession>A0A4Q1CDK9</accession>
<keyword evidence="2" id="KW-1185">Reference proteome</keyword>
<gene>
    <name evidence="1" type="ORF">ESA94_21275</name>
</gene>
<dbReference type="RefSeq" id="WP_205756039.1">
    <property type="nucleotide sequence ID" value="NZ_SDHW01000014.1"/>
</dbReference>
<evidence type="ECO:0000313" key="1">
    <source>
        <dbReference type="EMBL" id="RXK57334.1"/>
    </source>
</evidence>
<evidence type="ECO:0008006" key="3">
    <source>
        <dbReference type="Google" id="ProtNLM"/>
    </source>
</evidence>
<name>A0A4Q1CDK9_9BACT</name>
<evidence type="ECO:0000313" key="2">
    <source>
        <dbReference type="Proteomes" id="UP000290204"/>
    </source>
</evidence>
<proteinExistence type="predicted"/>
<dbReference type="AlphaFoldDB" id="A0A4Q1CDK9"/>
<comment type="caution">
    <text evidence="1">The sequence shown here is derived from an EMBL/GenBank/DDBJ whole genome shotgun (WGS) entry which is preliminary data.</text>
</comment>
<feature type="non-terminal residue" evidence="1">
    <location>
        <position position="502"/>
    </location>
</feature>
<dbReference type="EMBL" id="SDHW01000014">
    <property type="protein sequence ID" value="RXK57334.1"/>
    <property type="molecule type" value="Genomic_DNA"/>
</dbReference>